<dbReference type="Proteomes" id="UP001215151">
    <property type="component" value="Unassembled WGS sequence"/>
</dbReference>
<accession>A0AAD7U2R7</accession>
<name>A0AAD7U2R7_9APHY</name>
<keyword evidence="3" id="KW-1185">Reference proteome</keyword>
<organism evidence="2 3">
    <name type="scientific">Trametes cubensis</name>
    <dbReference type="NCBI Taxonomy" id="1111947"/>
    <lineage>
        <taxon>Eukaryota</taxon>
        <taxon>Fungi</taxon>
        <taxon>Dikarya</taxon>
        <taxon>Basidiomycota</taxon>
        <taxon>Agaricomycotina</taxon>
        <taxon>Agaricomycetes</taxon>
        <taxon>Polyporales</taxon>
        <taxon>Polyporaceae</taxon>
        <taxon>Trametes</taxon>
    </lineage>
</organism>
<feature type="region of interest" description="Disordered" evidence="1">
    <location>
        <begin position="81"/>
        <end position="122"/>
    </location>
</feature>
<proteinExistence type="predicted"/>
<reference evidence="2" key="1">
    <citation type="submission" date="2022-11" db="EMBL/GenBank/DDBJ databases">
        <title>Genome Sequence of Cubamyces cubensis.</title>
        <authorList>
            <person name="Buettner E."/>
        </authorList>
    </citation>
    <scope>NUCLEOTIDE SEQUENCE</scope>
    <source>
        <strain evidence="2">MPL-01</strain>
    </source>
</reference>
<sequence length="122" mass="13563">MMANWIDYLSLVLTFSFIAALVYGGFVAVKATSQAVQSTKEKLKTKGVNVSKHGVSVKTNKRYDREDYLDATQRGFIKAMKASSAGNQSEKLLNGESQREGSASDKSERYHLRSRKAHTVDK</sequence>
<dbReference type="AlphaFoldDB" id="A0AAD7U2R7"/>
<dbReference type="EMBL" id="JAPEVG010000015">
    <property type="protein sequence ID" value="KAJ8496380.1"/>
    <property type="molecule type" value="Genomic_DNA"/>
</dbReference>
<feature type="compositionally biased region" description="Basic and acidic residues" evidence="1">
    <location>
        <begin position="97"/>
        <end position="111"/>
    </location>
</feature>
<evidence type="ECO:0000313" key="2">
    <source>
        <dbReference type="EMBL" id="KAJ8496380.1"/>
    </source>
</evidence>
<evidence type="ECO:0000313" key="3">
    <source>
        <dbReference type="Proteomes" id="UP001215151"/>
    </source>
</evidence>
<comment type="caution">
    <text evidence="2">The sequence shown here is derived from an EMBL/GenBank/DDBJ whole genome shotgun (WGS) entry which is preliminary data.</text>
</comment>
<evidence type="ECO:0000256" key="1">
    <source>
        <dbReference type="SAM" id="MobiDB-lite"/>
    </source>
</evidence>
<gene>
    <name evidence="2" type="ORF">ONZ51_g1151</name>
</gene>
<protein>
    <submittedName>
        <fullName evidence="2">Uncharacterized protein</fullName>
    </submittedName>
</protein>
<feature type="compositionally biased region" description="Basic residues" evidence="1">
    <location>
        <begin position="112"/>
        <end position="122"/>
    </location>
</feature>